<name>A0AAD4GLJ4_BOLED</name>
<keyword evidence="3" id="KW-1185">Reference proteome</keyword>
<evidence type="ECO:0000259" key="1">
    <source>
        <dbReference type="PROSITE" id="PS50011"/>
    </source>
</evidence>
<dbReference type="SUPFAM" id="SSF56112">
    <property type="entry name" value="Protein kinase-like (PK-like)"/>
    <property type="match status" value="1"/>
</dbReference>
<proteinExistence type="predicted"/>
<accession>A0AAD4GLJ4</accession>
<evidence type="ECO:0000313" key="2">
    <source>
        <dbReference type="EMBL" id="KAF8449355.1"/>
    </source>
</evidence>
<dbReference type="EMBL" id="WHUW01000003">
    <property type="protein sequence ID" value="KAF8449355.1"/>
    <property type="molecule type" value="Genomic_DNA"/>
</dbReference>
<reference evidence="2" key="1">
    <citation type="submission" date="2019-10" db="EMBL/GenBank/DDBJ databases">
        <authorList>
            <consortium name="DOE Joint Genome Institute"/>
            <person name="Kuo A."/>
            <person name="Miyauchi S."/>
            <person name="Kiss E."/>
            <person name="Drula E."/>
            <person name="Kohler A."/>
            <person name="Sanchez-Garcia M."/>
            <person name="Andreopoulos B."/>
            <person name="Barry K.W."/>
            <person name="Bonito G."/>
            <person name="Buee M."/>
            <person name="Carver A."/>
            <person name="Chen C."/>
            <person name="Cichocki N."/>
            <person name="Clum A."/>
            <person name="Culley D."/>
            <person name="Crous P.W."/>
            <person name="Fauchery L."/>
            <person name="Girlanda M."/>
            <person name="Hayes R."/>
            <person name="Keri Z."/>
            <person name="LaButti K."/>
            <person name="Lipzen A."/>
            <person name="Lombard V."/>
            <person name="Magnuson J."/>
            <person name="Maillard F."/>
            <person name="Morin E."/>
            <person name="Murat C."/>
            <person name="Nolan M."/>
            <person name="Ohm R."/>
            <person name="Pangilinan J."/>
            <person name="Pereira M."/>
            <person name="Perotto S."/>
            <person name="Peter M."/>
            <person name="Riley R."/>
            <person name="Sitrit Y."/>
            <person name="Stielow B."/>
            <person name="Szollosi G."/>
            <person name="Zifcakova L."/>
            <person name="Stursova M."/>
            <person name="Spatafora J.W."/>
            <person name="Tedersoo L."/>
            <person name="Vaario L.-M."/>
            <person name="Yamada A."/>
            <person name="Yan M."/>
            <person name="Wang P."/>
            <person name="Xu J."/>
            <person name="Bruns T."/>
            <person name="Baldrian P."/>
            <person name="Vilgalys R."/>
            <person name="Henrissat B."/>
            <person name="Grigoriev I.V."/>
            <person name="Hibbett D."/>
            <person name="Nagy L.G."/>
            <person name="Martin F.M."/>
        </authorList>
    </citation>
    <scope>NUCLEOTIDE SEQUENCE</scope>
    <source>
        <strain evidence="2">BED1</strain>
    </source>
</reference>
<comment type="caution">
    <text evidence="2">The sequence shown here is derived from an EMBL/GenBank/DDBJ whole genome shotgun (WGS) entry which is preliminary data.</text>
</comment>
<sequence>MECRYFEARSPQETEESIADANKLASLLWQVDAASMHILRCKGTTYQTEGYNRSLLFYEIPSEPTNKIKWTLAQAIEDKRTLKPSLNIRVRYAVEISMAVMFTHAAGLVHKSISPENVLILRNSPTNNVRHEFSTYLVGFDAARLRDLSAYSAQRAETDPLKRLYQHPERQIPLQDGKVVRFGIRHDMYSLGVVLLELAMWRRIQHINDPDLQKLRNVRGQAFDPCKLQAKLAELVDQSLAGLTGTKYAEAVLCCLQDTITGQRSEREMREMFYERVLQPLKQIIL</sequence>
<dbReference type="Proteomes" id="UP001194468">
    <property type="component" value="Unassembled WGS sequence"/>
</dbReference>
<feature type="domain" description="Protein kinase" evidence="1">
    <location>
        <begin position="1"/>
        <end position="286"/>
    </location>
</feature>
<dbReference type="PANTHER" id="PTHR37542:SF3">
    <property type="entry name" value="PRION-INHIBITION AND PROPAGATION HELO DOMAIN-CONTAINING PROTEIN"/>
    <property type="match status" value="1"/>
</dbReference>
<dbReference type="Pfam" id="PF24476">
    <property type="entry name" value="DUF7580"/>
    <property type="match status" value="1"/>
</dbReference>
<organism evidence="2 3">
    <name type="scientific">Boletus edulis BED1</name>
    <dbReference type="NCBI Taxonomy" id="1328754"/>
    <lineage>
        <taxon>Eukaryota</taxon>
        <taxon>Fungi</taxon>
        <taxon>Dikarya</taxon>
        <taxon>Basidiomycota</taxon>
        <taxon>Agaricomycotina</taxon>
        <taxon>Agaricomycetes</taxon>
        <taxon>Agaricomycetidae</taxon>
        <taxon>Boletales</taxon>
        <taxon>Boletineae</taxon>
        <taxon>Boletaceae</taxon>
        <taxon>Boletoideae</taxon>
        <taxon>Boletus</taxon>
    </lineage>
</organism>
<dbReference type="InterPro" id="IPR000719">
    <property type="entry name" value="Prot_kinase_dom"/>
</dbReference>
<protein>
    <recommendedName>
        <fullName evidence="1">Protein kinase domain-containing protein</fullName>
    </recommendedName>
</protein>
<dbReference type="AlphaFoldDB" id="A0AAD4GLJ4"/>
<dbReference type="PANTHER" id="PTHR37542">
    <property type="entry name" value="HELO DOMAIN-CONTAINING PROTEIN-RELATED"/>
    <property type="match status" value="1"/>
</dbReference>
<dbReference type="PROSITE" id="PS50011">
    <property type="entry name" value="PROTEIN_KINASE_DOM"/>
    <property type="match status" value="1"/>
</dbReference>
<dbReference type="GO" id="GO:0005524">
    <property type="term" value="F:ATP binding"/>
    <property type="evidence" value="ECO:0007669"/>
    <property type="project" value="InterPro"/>
</dbReference>
<dbReference type="Gene3D" id="1.10.510.10">
    <property type="entry name" value="Transferase(Phosphotransferase) domain 1"/>
    <property type="match status" value="1"/>
</dbReference>
<dbReference type="InterPro" id="IPR056002">
    <property type="entry name" value="DUF7580"/>
</dbReference>
<gene>
    <name evidence="2" type="ORF">L210DRAFT_2660841</name>
</gene>
<dbReference type="InterPro" id="IPR011009">
    <property type="entry name" value="Kinase-like_dom_sf"/>
</dbReference>
<reference evidence="2" key="2">
    <citation type="journal article" date="2020" name="Nat. Commun.">
        <title>Large-scale genome sequencing of mycorrhizal fungi provides insights into the early evolution of symbiotic traits.</title>
        <authorList>
            <person name="Miyauchi S."/>
            <person name="Kiss E."/>
            <person name="Kuo A."/>
            <person name="Drula E."/>
            <person name="Kohler A."/>
            <person name="Sanchez-Garcia M."/>
            <person name="Morin E."/>
            <person name="Andreopoulos B."/>
            <person name="Barry K.W."/>
            <person name="Bonito G."/>
            <person name="Buee M."/>
            <person name="Carver A."/>
            <person name="Chen C."/>
            <person name="Cichocki N."/>
            <person name="Clum A."/>
            <person name="Culley D."/>
            <person name="Crous P.W."/>
            <person name="Fauchery L."/>
            <person name="Girlanda M."/>
            <person name="Hayes R.D."/>
            <person name="Keri Z."/>
            <person name="LaButti K."/>
            <person name="Lipzen A."/>
            <person name="Lombard V."/>
            <person name="Magnuson J."/>
            <person name="Maillard F."/>
            <person name="Murat C."/>
            <person name="Nolan M."/>
            <person name="Ohm R.A."/>
            <person name="Pangilinan J."/>
            <person name="Pereira M.F."/>
            <person name="Perotto S."/>
            <person name="Peter M."/>
            <person name="Pfister S."/>
            <person name="Riley R."/>
            <person name="Sitrit Y."/>
            <person name="Stielow J.B."/>
            <person name="Szollosi G."/>
            <person name="Zifcakova L."/>
            <person name="Stursova M."/>
            <person name="Spatafora J.W."/>
            <person name="Tedersoo L."/>
            <person name="Vaario L.M."/>
            <person name="Yamada A."/>
            <person name="Yan M."/>
            <person name="Wang P."/>
            <person name="Xu J."/>
            <person name="Bruns T."/>
            <person name="Baldrian P."/>
            <person name="Vilgalys R."/>
            <person name="Dunand C."/>
            <person name="Henrissat B."/>
            <person name="Grigoriev I.V."/>
            <person name="Hibbett D."/>
            <person name="Nagy L.G."/>
            <person name="Martin F.M."/>
        </authorList>
    </citation>
    <scope>NUCLEOTIDE SEQUENCE</scope>
    <source>
        <strain evidence="2">BED1</strain>
    </source>
</reference>
<evidence type="ECO:0000313" key="3">
    <source>
        <dbReference type="Proteomes" id="UP001194468"/>
    </source>
</evidence>
<dbReference type="GO" id="GO:0004672">
    <property type="term" value="F:protein kinase activity"/>
    <property type="evidence" value="ECO:0007669"/>
    <property type="project" value="InterPro"/>
</dbReference>